<evidence type="ECO:0000313" key="4">
    <source>
        <dbReference type="EMBL" id="CEM46400.1"/>
    </source>
</evidence>
<gene>
    <name evidence="4" type="ORF">Cvel_30067</name>
</gene>
<dbReference type="InterPro" id="IPR002110">
    <property type="entry name" value="Ankyrin_rpt"/>
</dbReference>
<dbReference type="PANTHER" id="PTHR24189:SF50">
    <property type="entry name" value="ANKYRIN REPEAT AND SOCS BOX PROTEIN 2"/>
    <property type="match status" value="1"/>
</dbReference>
<accession>A0A0G4HPV3</accession>
<feature type="repeat" description="ANK" evidence="3">
    <location>
        <begin position="244"/>
        <end position="286"/>
    </location>
</feature>
<keyword evidence="1" id="KW-0677">Repeat</keyword>
<dbReference type="SMART" id="SM00248">
    <property type="entry name" value="ANK"/>
    <property type="match status" value="5"/>
</dbReference>
<dbReference type="PROSITE" id="PS50297">
    <property type="entry name" value="ANK_REP_REGION"/>
    <property type="match status" value="3"/>
</dbReference>
<feature type="repeat" description="ANK" evidence="3">
    <location>
        <begin position="191"/>
        <end position="223"/>
    </location>
</feature>
<dbReference type="SUPFAM" id="SSF48403">
    <property type="entry name" value="Ankyrin repeat"/>
    <property type="match status" value="1"/>
</dbReference>
<dbReference type="EMBL" id="CDMZ01003445">
    <property type="protein sequence ID" value="CEM46400.1"/>
    <property type="molecule type" value="Genomic_DNA"/>
</dbReference>
<dbReference type="InterPro" id="IPR036770">
    <property type="entry name" value="Ankyrin_rpt-contain_sf"/>
</dbReference>
<dbReference type="PANTHER" id="PTHR24189">
    <property type="entry name" value="MYOTROPHIN"/>
    <property type="match status" value="1"/>
</dbReference>
<dbReference type="AlphaFoldDB" id="A0A0G4HPV3"/>
<proteinExistence type="predicted"/>
<evidence type="ECO:0000256" key="3">
    <source>
        <dbReference type="PROSITE-ProRule" id="PRU00023"/>
    </source>
</evidence>
<dbReference type="Gene3D" id="1.25.40.20">
    <property type="entry name" value="Ankyrin repeat-containing domain"/>
    <property type="match status" value="3"/>
</dbReference>
<feature type="repeat" description="ANK" evidence="3">
    <location>
        <begin position="287"/>
        <end position="319"/>
    </location>
</feature>
<dbReference type="PhylomeDB" id="A0A0G4HPV3"/>
<dbReference type="Pfam" id="PF12796">
    <property type="entry name" value="Ank_2"/>
    <property type="match status" value="2"/>
</dbReference>
<dbReference type="PROSITE" id="PS50088">
    <property type="entry name" value="ANK_REPEAT"/>
    <property type="match status" value="4"/>
</dbReference>
<protein>
    <submittedName>
        <fullName evidence="4">Uncharacterized protein</fullName>
    </submittedName>
</protein>
<name>A0A0G4HPV3_9ALVE</name>
<reference evidence="4" key="1">
    <citation type="submission" date="2014-11" db="EMBL/GenBank/DDBJ databases">
        <authorList>
            <person name="Otto D Thomas"/>
            <person name="Naeem Raeece"/>
        </authorList>
    </citation>
    <scope>NUCLEOTIDE SEQUENCE</scope>
</reference>
<keyword evidence="2 3" id="KW-0040">ANK repeat</keyword>
<dbReference type="InterPro" id="IPR050745">
    <property type="entry name" value="Multifunctional_regulatory"/>
</dbReference>
<dbReference type="VEuPathDB" id="CryptoDB:Cvel_30067"/>
<evidence type="ECO:0000256" key="1">
    <source>
        <dbReference type="ARBA" id="ARBA00022737"/>
    </source>
</evidence>
<organism evidence="4">
    <name type="scientific">Chromera velia CCMP2878</name>
    <dbReference type="NCBI Taxonomy" id="1169474"/>
    <lineage>
        <taxon>Eukaryota</taxon>
        <taxon>Sar</taxon>
        <taxon>Alveolata</taxon>
        <taxon>Colpodellida</taxon>
        <taxon>Chromeraceae</taxon>
        <taxon>Chromera</taxon>
    </lineage>
</organism>
<evidence type="ECO:0000256" key="2">
    <source>
        <dbReference type="ARBA" id="ARBA00023043"/>
    </source>
</evidence>
<sequence length="390" mass="42461">MNADIDPVICEIELVEEAFLEVVETIRRKKNLLLKLKSQKEEDEAASPKAAAFLPREAEAVARLRQLVQQQLPELKKSCNAELDQLVGCNYKMDLPRLSPFGIYSVIRSFRAVSPETLLSAFQAFTERGEREAFRVCLCLCARADVDGLVDGVTVLMRAVCNGHFDSVRMLVERGAGLEVKCTNGYRGLTPGSTVLHMTFFTNSPEIANFLLSSGANVSAVDDEGAIAELLLDHGAQVNEAGEDGVTPLLYTVLTLTFRSSYEITDRRDIAELLLSRGADVKATDKVGRSVLHFAAFCGSTGVAELVLGAGADVNATTDLGETALHFVAGHQENMDEIGIDPQKQLRVAQMLVRHGANASLMNNQGMTALDYAERWVPEDSPVRTFLAGL</sequence>
<feature type="repeat" description="ANK" evidence="3">
    <location>
        <begin position="151"/>
        <end position="183"/>
    </location>
</feature>